<name>A0A8C9LSC6_9PRIM</name>
<dbReference type="SUPFAM" id="SSF50044">
    <property type="entry name" value="SH3-domain"/>
    <property type="match status" value="1"/>
</dbReference>
<dbReference type="Pfam" id="PF14604">
    <property type="entry name" value="SH3_9"/>
    <property type="match status" value="1"/>
</dbReference>
<feature type="compositionally biased region" description="Basic and acidic residues" evidence="5">
    <location>
        <begin position="6063"/>
        <end position="6077"/>
    </location>
</feature>
<organism evidence="7 8">
    <name type="scientific">Piliocolobus tephrosceles</name>
    <name type="common">Ugandan red Colobus</name>
    <dbReference type="NCBI Taxonomy" id="591936"/>
    <lineage>
        <taxon>Eukaryota</taxon>
        <taxon>Metazoa</taxon>
        <taxon>Chordata</taxon>
        <taxon>Craniata</taxon>
        <taxon>Vertebrata</taxon>
        <taxon>Euteleostomi</taxon>
        <taxon>Mammalia</taxon>
        <taxon>Eutheria</taxon>
        <taxon>Euarchontoglires</taxon>
        <taxon>Primates</taxon>
        <taxon>Haplorrhini</taxon>
        <taxon>Catarrhini</taxon>
        <taxon>Cercopithecidae</taxon>
        <taxon>Colobinae</taxon>
        <taxon>Piliocolobus</taxon>
    </lineage>
</organism>
<evidence type="ECO:0000256" key="5">
    <source>
        <dbReference type="SAM" id="MobiDB-lite"/>
    </source>
</evidence>
<dbReference type="FunFam" id="2.30.30.40:FF:000007">
    <property type="entry name" value="nebulin isoform X1"/>
    <property type="match status" value="1"/>
</dbReference>
<evidence type="ECO:0000313" key="7">
    <source>
        <dbReference type="Ensembl" id="ENSPTEP00000025221.1"/>
    </source>
</evidence>
<evidence type="ECO:0000256" key="3">
    <source>
        <dbReference type="ARBA" id="ARBA00023203"/>
    </source>
</evidence>
<dbReference type="GO" id="GO:0071691">
    <property type="term" value="P:cardiac muscle thin filament assembly"/>
    <property type="evidence" value="ECO:0007669"/>
    <property type="project" value="TreeGrafter"/>
</dbReference>
<dbReference type="InterPro" id="IPR000900">
    <property type="entry name" value="Nebulin_repeat"/>
</dbReference>
<evidence type="ECO:0000259" key="6">
    <source>
        <dbReference type="PROSITE" id="PS50002"/>
    </source>
</evidence>
<dbReference type="GO" id="GO:0051015">
    <property type="term" value="F:actin filament binding"/>
    <property type="evidence" value="ECO:0007669"/>
    <property type="project" value="InterPro"/>
</dbReference>
<feature type="domain" description="SH3" evidence="6">
    <location>
        <begin position="6124"/>
        <end position="6183"/>
    </location>
</feature>
<dbReference type="Pfam" id="PF00880">
    <property type="entry name" value="Nebulin"/>
    <property type="match status" value="97"/>
</dbReference>
<feature type="region of interest" description="Disordered" evidence="5">
    <location>
        <begin position="6096"/>
        <end position="6121"/>
    </location>
</feature>
<protein>
    <submittedName>
        <fullName evidence="7">Nebulin</fullName>
    </submittedName>
</protein>
<feature type="compositionally biased region" description="Low complexity" evidence="5">
    <location>
        <begin position="49"/>
        <end position="61"/>
    </location>
</feature>
<sequence length="6183" mass="715982">MADDEEYEEVVEYYTEEVVYEEVPGETITEIYETTTTRTSDYEQSETSKPALAQPALAQPAPAKPVERRKVIRKKVDPSKFMTPYIAHSQKMQDLFSPNKYKEKFEKTKGQPYASTTDTPELRRIKKVQDQLSEVKYRMDGDVAKTICHVDEKAKDIEHAKKVSQQVSKVLYKQNWEDTKDKYLLPPDAPELVQAVKNTAMFSKKLYTEDWEADKSLFYPYNDSPELRRVAQAQKALSDVAYKKGLAEQQAQFTPLADPPEIEFAKKVTNQVSKQKYKEDYENKIKGKWSETPCFEVANARMNADNISTRKYQEDFESMKDQIYFMQTETPEYKMNKKAGVAASKVKYKEDYEKNKGKADYNVLPASENPLLRQLKAAGDALSDKLYKENYEKTKAKSINYCETPKFKLDTVLQNFSSDKKYKDSYVKNILGHYVGSFEDPYHSHCMRVTAQNSDKNYKAEYEEDRGKGFFPQTITQEYEAIKKLDQCKDHTYKVHPDKTKFTQVTDSPVLLQAQVNSKQLSDLNYKAKHESEKFKCHIPPDTPALIQHKVNAYNLSDNLYKQDWEKSKAKKFDIKVDAIPLLAAKANTKNTSDVMYKKDYEKNKGKMIGALSINDDPKMLHSLKVAKNQSDRLYKENYEKTKAKSMNYCETPKYQLDTQLKNFSEAKYKDLYVKNILGHYVGSFEDPYHTHCMKVAAQNSDKSYKAEYEEDKGKCYFPQTITQEYEAIKKLDQCKDHTYKVHPDKTKFTAVTDTPVLLQAQLNTKQLSDLNYKAKHEGEKFKCHVPADAPQFIQHRVNAYNLSDNLYKQDWEKSKAKKFDIKVDAIPLLAAKANTKNTSDVMYKKDYEKSKGKMIGALSINDDPKILHSLKTAKNQSDREYRKDYEKSKTIYTAPLDMLQVTQAKKSQAIASDVDYKHILHSYSYPPDSINVDLAKKAYALQSDVEYKADYNSWMKGCGWVPFGSLEMEKAKRASDILNEKKYRQHPDTLKFTSIEDAPITVQSKINQAQRSDIAYKAKGEEIIHKYNLPADLPQFIQAKVNAYNISENMYKADLKDLSKKGYDLRTDAIPIRAAKAARQAASDVQYKKDYEKAKGKMVGFQSLQDDPKLVHYMNVAKIQSDREYKKDYEKTKTKYNTPHDMFNVVAAKKAQDVVSNVNYKHSLHHYTYLPDAMDLELSKNMMQIQSDNVYKEDYNNWMKGIGWIPIGSLDVEKVKKAGDALNEKKYRQHPDTLKFTSIVDSPVMVQAKQNTKQVSDILYKAKGEDVKHKYTMSPDLPQFLQAKCNAYNISDVCYKRDWHDLIAKGNNVLGDAIPITAAKASRNIASDYKYKEAYEKSKGKHVGFRSLQDDPKLVHYMNVAKMQSDREYKKNYENTKTSYHTPGDMVSITAAKMAQDVTTNVNYKQPLHHYTYLPDALSLEHTRNVNQIQSDNVYKDEYNSFFKGIGWIPIGSLEVEKVKKAGDALNEKKYRQHPDTIKFTSLPDSMGMVLAQHNTKQLSDLNYKVEGEKLKHKYTIDPELPQFIQAKVNALNMSDAHYKADWKKTIAKGYDLRPDAIPIVAAKSSRNIASDCKYKEAYEKAKGKQVGFRSLQDDPKLVHYMNVAKMQSDREYKKGYEASKTKYHTPLDMVSVTAAKKSQEVATNANYRQPYHHYTLLPDALNVEHSRNAMQIQSDNLYKSDFTNWMKGIGWVPIESLDVEKAKKAGEILSEKKYRQHPEKLKFTYAMDTMEQALNKSNKLNMDKKLYTEKWNKDKTTIHVMPDTPDILLSRINQITMSDKLYKAGWEEEKKKGYDLRPDAIAIKAARASRDIASDYKYKQAYEQAKGKHIGFRSLEDDPKLVHFMQVAKMQSDREYKKGYEKSKTSFHTPVDMLSVVAAKKSQEVATNANYRNVIHTYNMLPDAMSFELAKTRMQIQSDNQYKADYADFVKGIGWLPLGSLEAEKNKKAMEIISEKKYRQHPDTLKYSTLMDSMNMVLAQNNAKIMNEHLYKQAWEADKTKVHIMPDIPQIILAKANAINMSDKLYKLSLEESKKKGYDLRPDAIPIKAAKASRDIASDYKYKHDYEKGKGKMVGFRSLEDDPKLVHSMQVAKMQSDREYKKNYENTKTSYHTPADMLSVTAAKDAQANITNTNYKHLIHKYILLPDAMNIELTRNMNHIQSDNEYKQDYNEWYKGLGWSPAGSLEVEKAKKATEYASDQKYRQHPSNFQFKKLTDSMDMVLAKQNAHTMNKYLYTADWNKDKTNVHVMPDTPDILQAKQNQTLYSQKLYKLGWEEALKKGYDLPVDAISVQLAKASRDIASDFKYKQGYRKQLGHHVGFRSLQDDPKLVLSMNVAKMQSEREYKKDFEKWKTKFSSPVDMLGVVLAKKCQELVSDVDYKNYLHQWTCLPDQNDVVQAKKVYELQSENLYKSDLEWLRGIGWSPLGSLEAEKNKRASEIISEKKYRQPPDRNKFTSIPDAMDIVLAKTNAKNRSDRLYREAWDKDKTQIHIMPDTPDIVLAKANLINTSDKLYRMGYEELKRKGYDLPVDAIPIKAAKASREIASEYKYKEGFRKQLGHHIGARNIEDDPKMMWSMHVAKIQSDREYKKDFEKWKTKFSSPVDMLGVVLAKKCQTLVSDVDYKNYLHQWTCLPDQNDVMHARQAYDLQSDNIYKSDLQWLRGIGWVPIGSVDVVKCKRAAEILSDNIYRQPPDKLKFTSVTDSLEQVLAKNNALNMNKRLYTEAWDKDKTQVHIMPDTPEIMLARQNKINYSESLYRQAMEEAKKEGYDLRSDAIPIVAAKASRDIASDYKYKEAYRKQLGHHIGARAVHDDPKIMWSLHIAKVQSDREYKKDFEKYKTRFSSPVDMLGIVLAKKCQTLVSDVDYKHPLHEWICLPDQNDIIHARKAYDLQSDNLYKSDLEWMKGIGWVPIDSLEVVRAKRAGELLSDTIYRQRPETLKFTSITDSPEQVLAKNNALNMNKRLYTEAWDNDKKTIHVMPDTPEIMLAKLNRINYSDKLYKLALEESKKEGCDLRLDAIPIQAAKASREIASDYKYKEGYRKQLGHHIGARNIEDDPKMMWSIHAAKIQSDREYKKDFEKWKTKFSSPVDMLGMVTAKKCQILVSDVDYRHPLHEWLCLPDQNDIIQARKAYDLQSDAIYKSDLEWLRGIGWVPIGSVEVEKVKRAGEILSDRKYRQPRDQLKFTCITDTPEIVLAKNNALTMSKHLYTEAWDADKTSIHVMPDTPEILLAKSNSANISQKLYTKGWDESKMKDYDLRADAISIKSAKASRDIASDYKYKEAYEKQKGHHIGAQSIEDDPKIMCAIHAGKIQSEREYKKEFQKWKTKFSSPVDMLGILLAKKCQTLVSDIDYRNYLHHWTCMPDQNDIIQAKKAYDLQSDALYKADLEWLRGIGWMPQGSPEVLRVKNAQEILCDSVYRTPVVNLKYTSIVDTPEVVLAKSNAENISIPKYREVWDKDKTSVHIMPDTPEINLARANALNVSNKLYREGWDEMKAGCDVRLDAIPIQAAKASREIASDYKYKLDHEKQKGHYVGTLTARDDNKIRWALIADKLQNEREYRLDWAKWKAKIQSPADMLSILHSKNSQALVSDVDYRNYLHQWTCMPDQNDVIQAKKAYELQSDNVYKADLEWLRGIGWMPNDSVSVNHAKHAADIFSEKKYRTKIETLNFTPVDDRVDYVTAKQSGEILDDIKYRKDWNDTKSKYTLTETPLLHTAQEAARILDQYLYKEGWERQKATGYILPPDAVPFVHAHHSSDVQSELKYRADHVKQKGHYVGVPTMRDDPKLVWFEHAGQIQNERLYKEDYHKTKAKINIPADMKSVLAAKEGQALVSDIDYRNYLHQWTCHPDQNDVIQARKAYDLQSDNIYKADLEWLRGIGWIPLDSVDHVRVTKNQEMMNQIKYKKNALDNYPNFTSVVDPPEIVLAKINSVNQSDVKYKETFNKAKGKYTFSPDTPHISHSRDMGKLYSTILYKGAWEGTKAYGYTLDERYIPIVGAKHADLVNSELKYKETYEKQKGHYLAGKVIGEFPGVVHCLDFQQMRSALNYRKHYEDTKANVHIPNDMMNHVLAKRCQYILSDLEYRHYFHQWTSLPEEPNVIRVRNAQEILSDNVYKDDLNWLKGIGCYVWDTPQILHAKKSYDLQSQLQYTAAGKENLQNYNLVTDTPVYVTAVQSGINASEVKYKENYHQNKDKYTTVLETVDYDRTRNLKNLYSSNLYKEAWDRVKATSYILPSSTLSLTHAKNQKHLASHVKYREEYEKFKALYTLPRSVDDDPNTARCLRVGKFNIDRLYRSVYEKNKMKIHIVPDMVEMVTAKDSQKKVSEIDYRLHLHEWICHPDLKVNDHVRKVTDQISDIVYKDDLNWLKGIGCYVWDTPEILHAKHAYDLRDDIKYKAHMLKTRNDYKLVTDTPVYVQAVKSGKQLSDAVYHYDYVHSVRGKVAPTTKTVDLDRALHAYKLQSSNLYKTSLRTLPTGYRLPGDTPHFKHVKDTRYMSSYFKYKEAYEHTKAYGYTLGPKDVPFVHVRRVNNVTSERLYRELYHKLKDKIHTTPDTPEIRQVKKTQEAVSELIYKSDFFKMQGHMISLPYTPQVIHCRYVGDITSDIKYKEDLQILKGFGCFLYDTPDMVRSRHLRKLWSNYLYTDKARKMRDKYKVVLDTPEYRKVQELKTHLSELVYRAAGKKQKSIFTSVPDTPDLLRAKRGQKLQSQYLYVELATKERPHHHAGNQTTALKHAKDVKDMVSEKKYKIQYEKMKDKYTPVPDTPILIRAKRAYWNASDLRYKETFQKTKGKYHTVKDALDIVYHRKVTDDISKIKYKENYMSQLGIWRSIPDRPEHFHHRAVTDAVSDVKYKEDLTWLKGIGCYAYDTPDFTLAEKNKTLYSKYKYKEVFERTKSDFKYVADSPINRHFKYATQLMNEKKYRADYEQRKDKYHLVVDEPRHLLAKTAGDQISQIKYRKNYEKSKDKFTSIVDTPEHLRTTKVNKQISDILYKLEYNKAKPRGYTTIHDTPMLLHVRKVKDEVSDLKYKEVYQRNKSNCTIEPDAVHIKAAKDAYKVNTNLDYKKQYEANKAHWKWTPDRPDFLQAAKSSLQQSDFEYKLDREFLKGCKLSVTDDKNTVLALRNTLIESDLKYKEKHVKERGTCHAVPDTPQILLAKTVSHLVSENKYKDYVKKHLAQGSYTTLPETRDTVHVKEVTKHVSDTNYKKKFVKEKGKSNYSIMLEPPEVKHAMEVAKKQSDVAYRKDAKENLHYTTVADRPDIKKATQAAKQASEVEYRAKHRKEGSHGLSMLGRPDIEMAKKAAKLSSQVKYRENFDKEKGKTPKYNPKDSQLYKVMKDANNLASEVKYKADLKKLHKPVTDMKESLIMNHVLSTSQLASSYQYKKKYEKSKGHYHTIPDNLEQLHLKEATELQSIVKYKEKYEKERGKPMLDFETPTYITAKESQQMQSGKEYRKDYEESIKGRNLTGLEVTPALLHVKYATKIASEKEYRKDLEESIRGKGLTEMEDTPDMLRAKNATQILNEKEYKRDLELEVKGRGLNAMANETPDFMRARNATDIASQIKYKQSAEMEKANFTSVVDTPEIIHAQQVKNLSSQKKYKEDAEKSMSYYEIVLDTPEMQRVRENQKNFSLLQYQCDLKNSKGKITVVQDTPEILRVKENQKNFSSVLYKEDVSPGTAIGKTPEMMRVKQTQDHISSVKYKEAIGQGTPIPDLPEVKRVKETQKHISSVMYKENLGTGIPTTVTPEIERVKRNQENFSSVLYKENLGKGIPTAITPEMERVKRNQENFSSVLYKENMGKGTPLPVTPEMERVKHNQENISSVLYKENVGKATPTPVTPEMQRVKRNQENISSVLYKENLGKATPTPFTPELERVKRNQENFSSVLYKENMRKATPTPVTPEMERAKRNQENISSVLYSDSFRKQIQGKAAYVLDTPEMRRVRETQRHISTVKYHEDFEKHKGCFTPVVTDPITERVKKNMQDFSDISYRGIQRKVVEMEQKRNDQDQETITGLRVWRTNPGSVFDYDPAEDNIQSRSLHMINVQAQRRSREQSRSASALSISGGEEKSEHSEAPDHHLSTYSDGGVFAVSTAYKHAKTTELPQQRSSSVGTQQTTVSSIPSHPSTAGKIFRAMYDYMAADADEVSFKDGDAIINVQAIDEGWMYGTVQRTGRTGMLPANYVEAI</sequence>
<keyword evidence="2" id="KW-0677">Repeat</keyword>
<dbReference type="PROSITE" id="PS50002">
    <property type="entry name" value="SH3"/>
    <property type="match status" value="1"/>
</dbReference>
<dbReference type="SMART" id="SM00227">
    <property type="entry name" value="NEBU"/>
    <property type="match status" value="167"/>
</dbReference>
<dbReference type="PRINTS" id="PR00510">
    <property type="entry name" value="NEBULIN"/>
</dbReference>
<dbReference type="InterPro" id="IPR013998">
    <property type="entry name" value="Nebulin-like"/>
</dbReference>
<reference evidence="7" key="2">
    <citation type="submission" date="2025-09" db="UniProtKB">
        <authorList>
            <consortium name="Ensembl"/>
        </authorList>
    </citation>
    <scope>IDENTIFICATION</scope>
</reference>
<evidence type="ECO:0000256" key="4">
    <source>
        <dbReference type="PROSITE-ProRule" id="PRU00192"/>
    </source>
</evidence>
<keyword evidence="1 4" id="KW-0728">SH3 domain</keyword>
<dbReference type="InterPro" id="IPR001452">
    <property type="entry name" value="SH3_domain"/>
</dbReference>
<keyword evidence="3" id="KW-0009">Actin-binding</keyword>
<feature type="region of interest" description="Disordered" evidence="5">
    <location>
        <begin position="32"/>
        <end position="74"/>
    </location>
</feature>
<evidence type="ECO:0000313" key="8">
    <source>
        <dbReference type="Proteomes" id="UP000694416"/>
    </source>
</evidence>
<feature type="region of interest" description="Disordered" evidence="5">
    <location>
        <begin position="6043"/>
        <end position="6080"/>
    </location>
</feature>
<dbReference type="Proteomes" id="UP000694416">
    <property type="component" value="Unplaced"/>
</dbReference>
<reference evidence="7" key="1">
    <citation type="submission" date="2025-08" db="UniProtKB">
        <authorList>
            <consortium name="Ensembl"/>
        </authorList>
    </citation>
    <scope>IDENTIFICATION</scope>
</reference>
<dbReference type="PANTHER" id="PTHR11039">
    <property type="entry name" value="NEBULIN"/>
    <property type="match status" value="1"/>
</dbReference>
<accession>A0A8C9LSC6</accession>
<dbReference type="GO" id="GO:0030018">
    <property type="term" value="C:Z disc"/>
    <property type="evidence" value="ECO:0007669"/>
    <property type="project" value="InterPro"/>
</dbReference>
<dbReference type="PANTHER" id="PTHR11039:SF37">
    <property type="entry name" value="NEBULIN"/>
    <property type="match status" value="1"/>
</dbReference>
<dbReference type="InterPro" id="IPR036028">
    <property type="entry name" value="SH3-like_dom_sf"/>
</dbReference>
<feature type="compositionally biased region" description="Low complexity" evidence="5">
    <location>
        <begin position="6102"/>
        <end position="6117"/>
    </location>
</feature>
<evidence type="ECO:0000256" key="1">
    <source>
        <dbReference type="ARBA" id="ARBA00022443"/>
    </source>
</evidence>
<keyword evidence="8" id="KW-1185">Reference proteome</keyword>
<dbReference type="Ensembl" id="ENSPTET00000035749.1">
    <property type="protein sequence ID" value="ENSPTEP00000025221.1"/>
    <property type="gene ID" value="ENSPTEG00000025530.1"/>
</dbReference>
<dbReference type="PROSITE" id="PS51216">
    <property type="entry name" value="NEBULIN"/>
    <property type="match status" value="122"/>
</dbReference>
<dbReference type="SMART" id="SM00326">
    <property type="entry name" value="SH3"/>
    <property type="match status" value="1"/>
</dbReference>
<proteinExistence type="predicted"/>
<dbReference type="InterPro" id="IPR035629">
    <property type="entry name" value="Nebulin_SH3"/>
</dbReference>
<dbReference type="InterPro" id="IPR055297">
    <property type="entry name" value="NEBU/NEBL"/>
</dbReference>
<evidence type="ECO:0000256" key="2">
    <source>
        <dbReference type="ARBA" id="ARBA00022737"/>
    </source>
</evidence>
<feature type="compositionally biased region" description="Basic and acidic residues" evidence="5">
    <location>
        <begin position="65"/>
        <end position="74"/>
    </location>
</feature>
<dbReference type="CDD" id="cd11933">
    <property type="entry name" value="SH3_Nebulin_C"/>
    <property type="match status" value="1"/>
</dbReference>
<dbReference type="Gene3D" id="2.30.30.40">
    <property type="entry name" value="SH3 Domains"/>
    <property type="match status" value="1"/>
</dbReference>